<protein>
    <submittedName>
        <fullName evidence="2">Uncharacterized protein</fullName>
    </submittedName>
</protein>
<dbReference type="AlphaFoldDB" id="A0A4Z2I8V4"/>
<feature type="region of interest" description="Disordered" evidence="1">
    <location>
        <begin position="58"/>
        <end position="111"/>
    </location>
</feature>
<name>A0A4Z2I8V4_9TELE</name>
<feature type="region of interest" description="Disordered" evidence="1">
    <location>
        <begin position="1"/>
        <end position="23"/>
    </location>
</feature>
<evidence type="ECO:0000313" key="2">
    <source>
        <dbReference type="EMBL" id="TNN74456.1"/>
    </source>
</evidence>
<reference evidence="2 3" key="1">
    <citation type="submission" date="2019-03" db="EMBL/GenBank/DDBJ databases">
        <title>First draft genome of Liparis tanakae, snailfish: a comprehensive survey of snailfish specific genes.</title>
        <authorList>
            <person name="Kim W."/>
            <person name="Song I."/>
            <person name="Jeong J.-H."/>
            <person name="Kim D."/>
            <person name="Kim S."/>
            <person name="Ryu S."/>
            <person name="Song J.Y."/>
            <person name="Lee S.K."/>
        </authorList>
    </citation>
    <scope>NUCLEOTIDE SEQUENCE [LARGE SCALE GENOMIC DNA]</scope>
    <source>
        <tissue evidence="2">Muscle</tissue>
    </source>
</reference>
<accession>A0A4Z2I8V4</accession>
<gene>
    <name evidence="2" type="ORF">EYF80_015236</name>
</gene>
<feature type="compositionally biased region" description="Low complexity" evidence="1">
    <location>
        <begin position="60"/>
        <end position="74"/>
    </location>
</feature>
<comment type="caution">
    <text evidence="2">The sequence shown here is derived from an EMBL/GenBank/DDBJ whole genome shotgun (WGS) entry which is preliminary data.</text>
</comment>
<proteinExistence type="predicted"/>
<keyword evidence="3" id="KW-1185">Reference proteome</keyword>
<dbReference type="Proteomes" id="UP000314294">
    <property type="component" value="Unassembled WGS sequence"/>
</dbReference>
<dbReference type="EMBL" id="SRLO01000113">
    <property type="protein sequence ID" value="TNN74456.1"/>
    <property type="molecule type" value="Genomic_DNA"/>
</dbReference>
<evidence type="ECO:0000313" key="3">
    <source>
        <dbReference type="Proteomes" id="UP000314294"/>
    </source>
</evidence>
<sequence>MKHKVHLPRALRPPDVQVGRPASSRCYGNPSIATWGSSARAGSGLLLPVYANNSAGTAESLSSGSSSIHFSQRSLKAPHARQSPCADKNSIHLRSSSRDKLRRGQRLLLAM</sequence>
<evidence type="ECO:0000256" key="1">
    <source>
        <dbReference type="SAM" id="MobiDB-lite"/>
    </source>
</evidence>
<organism evidence="2 3">
    <name type="scientific">Liparis tanakae</name>
    <name type="common">Tanaka's snailfish</name>
    <dbReference type="NCBI Taxonomy" id="230148"/>
    <lineage>
        <taxon>Eukaryota</taxon>
        <taxon>Metazoa</taxon>
        <taxon>Chordata</taxon>
        <taxon>Craniata</taxon>
        <taxon>Vertebrata</taxon>
        <taxon>Euteleostomi</taxon>
        <taxon>Actinopterygii</taxon>
        <taxon>Neopterygii</taxon>
        <taxon>Teleostei</taxon>
        <taxon>Neoteleostei</taxon>
        <taxon>Acanthomorphata</taxon>
        <taxon>Eupercaria</taxon>
        <taxon>Perciformes</taxon>
        <taxon>Cottioidei</taxon>
        <taxon>Cottales</taxon>
        <taxon>Liparidae</taxon>
        <taxon>Liparis</taxon>
    </lineage>
</organism>